<dbReference type="GO" id="GO:0009506">
    <property type="term" value="C:plasmodesma"/>
    <property type="evidence" value="ECO:0007669"/>
    <property type="project" value="UniProtKB-ARBA"/>
</dbReference>
<reference evidence="4" key="2">
    <citation type="journal article" date="2024" name="Plant">
        <title>Genomic evolution and insights into agronomic trait innovations of Sesamum species.</title>
        <authorList>
            <person name="Miao H."/>
            <person name="Wang L."/>
            <person name="Qu L."/>
            <person name="Liu H."/>
            <person name="Sun Y."/>
            <person name="Le M."/>
            <person name="Wang Q."/>
            <person name="Wei S."/>
            <person name="Zheng Y."/>
            <person name="Lin W."/>
            <person name="Duan Y."/>
            <person name="Cao H."/>
            <person name="Xiong S."/>
            <person name="Wang X."/>
            <person name="Wei L."/>
            <person name="Li C."/>
            <person name="Ma Q."/>
            <person name="Ju M."/>
            <person name="Zhao R."/>
            <person name="Li G."/>
            <person name="Mu C."/>
            <person name="Tian Q."/>
            <person name="Mei H."/>
            <person name="Zhang T."/>
            <person name="Gao T."/>
            <person name="Zhang H."/>
        </authorList>
    </citation>
    <scope>NUCLEOTIDE SEQUENCE</scope>
    <source>
        <strain evidence="4">KEN1</strain>
    </source>
</reference>
<dbReference type="Pfam" id="PF07983">
    <property type="entry name" value="X8"/>
    <property type="match status" value="1"/>
</dbReference>
<feature type="chain" id="PRO_5043834086" evidence="2">
    <location>
        <begin position="22"/>
        <end position="146"/>
    </location>
</feature>
<evidence type="ECO:0000256" key="2">
    <source>
        <dbReference type="SAM" id="SignalP"/>
    </source>
</evidence>
<dbReference type="PANTHER" id="PTHR31044:SF103">
    <property type="entry name" value="MAJOR POLLEN ALLERGEN OLE E 10-LIKE"/>
    <property type="match status" value="1"/>
</dbReference>
<dbReference type="SMART" id="SM00768">
    <property type="entry name" value="X8"/>
    <property type="match status" value="1"/>
</dbReference>
<evidence type="ECO:0000256" key="1">
    <source>
        <dbReference type="ARBA" id="ARBA00022729"/>
    </source>
</evidence>
<protein>
    <submittedName>
        <fullName evidence="4">Glucan endo-1,3-beta-glucosidase</fullName>
    </submittedName>
</protein>
<dbReference type="Gene3D" id="1.20.58.1040">
    <property type="match status" value="1"/>
</dbReference>
<reference evidence="4" key="1">
    <citation type="submission" date="2020-06" db="EMBL/GenBank/DDBJ databases">
        <authorList>
            <person name="Li T."/>
            <person name="Hu X."/>
            <person name="Zhang T."/>
            <person name="Song X."/>
            <person name="Zhang H."/>
            <person name="Dai N."/>
            <person name="Sheng W."/>
            <person name="Hou X."/>
            <person name="Wei L."/>
        </authorList>
    </citation>
    <scope>NUCLEOTIDE SEQUENCE</scope>
    <source>
        <strain evidence="4">KEN1</strain>
        <tissue evidence="4">Leaf</tissue>
    </source>
</reference>
<gene>
    <name evidence="4" type="ORF">Slati_1094300</name>
</gene>
<feature type="domain" description="X8" evidence="3">
    <location>
        <begin position="59"/>
        <end position="144"/>
    </location>
</feature>
<feature type="signal peptide" evidence="2">
    <location>
        <begin position="1"/>
        <end position="21"/>
    </location>
</feature>
<dbReference type="AlphaFoldDB" id="A0AAW2XUU7"/>
<evidence type="ECO:0000313" key="4">
    <source>
        <dbReference type="EMBL" id="KAL0457551.1"/>
    </source>
</evidence>
<organism evidence="4">
    <name type="scientific">Sesamum latifolium</name>
    <dbReference type="NCBI Taxonomy" id="2727402"/>
    <lineage>
        <taxon>Eukaryota</taxon>
        <taxon>Viridiplantae</taxon>
        <taxon>Streptophyta</taxon>
        <taxon>Embryophyta</taxon>
        <taxon>Tracheophyta</taxon>
        <taxon>Spermatophyta</taxon>
        <taxon>Magnoliopsida</taxon>
        <taxon>eudicotyledons</taxon>
        <taxon>Gunneridae</taxon>
        <taxon>Pentapetalae</taxon>
        <taxon>asterids</taxon>
        <taxon>lamiids</taxon>
        <taxon>Lamiales</taxon>
        <taxon>Pedaliaceae</taxon>
        <taxon>Sesamum</taxon>
    </lineage>
</organism>
<accession>A0AAW2XUU7</accession>
<keyword evidence="1 2" id="KW-0732">Signal</keyword>
<name>A0AAW2XUU7_9LAMI</name>
<dbReference type="InterPro" id="IPR044788">
    <property type="entry name" value="X8_dom_prot"/>
</dbReference>
<evidence type="ECO:0000259" key="3">
    <source>
        <dbReference type="SMART" id="SM00768"/>
    </source>
</evidence>
<dbReference type="EMBL" id="JACGWN010000003">
    <property type="protein sequence ID" value="KAL0457551.1"/>
    <property type="molecule type" value="Genomic_DNA"/>
</dbReference>
<dbReference type="InterPro" id="IPR012946">
    <property type="entry name" value="X8"/>
</dbReference>
<proteinExistence type="predicted"/>
<dbReference type="PANTHER" id="PTHR31044">
    <property type="entry name" value="BETA-1,3 GLUCANASE"/>
    <property type="match status" value="1"/>
</dbReference>
<comment type="caution">
    <text evidence="4">The sequence shown here is derived from an EMBL/GenBank/DDBJ whole genome shotgun (WGS) entry which is preliminary data.</text>
</comment>
<sequence length="146" mass="16204">MGKEGGIAAFICLLLVFYVQLEVPLSQVLVNNPGHDHKPNHYVKSNINEKVGLGNGSRTWCIVKPSTSQEKLDDIIQYCCTQPNVDCKVIQAGGSCYRPPNKISDASVVMNIYYHLNGRHDFNCDFKGSGLIVTRDPSVDKCIYRA</sequence>